<keyword evidence="4 9" id="KW-0732">Signal</keyword>
<evidence type="ECO:0000256" key="7">
    <source>
        <dbReference type="ARBA" id="ARBA00023180"/>
    </source>
</evidence>
<dbReference type="InterPro" id="IPR029033">
    <property type="entry name" value="His_PPase_superfam"/>
</dbReference>
<keyword evidence="8" id="KW-0812">Transmembrane</keyword>
<organism evidence="10 11">
    <name type="scientific">Trichuris muris</name>
    <name type="common">Mouse whipworm</name>
    <dbReference type="NCBI Taxonomy" id="70415"/>
    <lineage>
        <taxon>Eukaryota</taxon>
        <taxon>Metazoa</taxon>
        <taxon>Ecdysozoa</taxon>
        <taxon>Nematoda</taxon>
        <taxon>Enoplea</taxon>
        <taxon>Dorylaimia</taxon>
        <taxon>Trichinellida</taxon>
        <taxon>Trichuridae</taxon>
        <taxon>Trichuris</taxon>
    </lineage>
</organism>
<feature type="transmembrane region" description="Helical" evidence="8">
    <location>
        <begin position="379"/>
        <end position="402"/>
    </location>
</feature>
<keyword evidence="7" id="KW-0325">Glycoprotein</keyword>
<name>A0A5S6QG81_TRIMR</name>
<evidence type="ECO:0000256" key="9">
    <source>
        <dbReference type="SAM" id="SignalP"/>
    </source>
</evidence>
<keyword evidence="5" id="KW-0378">Hydrolase</keyword>
<evidence type="ECO:0000256" key="3">
    <source>
        <dbReference type="ARBA" id="ARBA00012646"/>
    </source>
</evidence>
<dbReference type="InterPro" id="IPR000560">
    <property type="entry name" value="His_Pase_clade-2"/>
</dbReference>
<dbReference type="WBParaSite" id="TMUE_2000006135.1">
    <property type="protein sequence ID" value="TMUE_2000006135.1"/>
    <property type="gene ID" value="WBGene00292685"/>
</dbReference>
<dbReference type="PROSITE" id="PS00616">
    <property type="entry name" value="HIS_ACID_PHOSPHAT_1"/>
    <property type="match status" value="1"/>
</dbReference>
<dbReference type="SUPFAM" id="SSF53254">
    <property type="entry name" value="Phosphoglycerate mutase-like"/>
    <property type="match status" value="1"/>
</dbReference>
<dbReference type="Proteomes" id="UP000046395">
    <property type="component" value="Unassembled WGS sequence"/>
</dbReference>
<evidence type="ECO:0000256" key="1">
    <source>
        <dbReference type="ARBA" id="ARBA00000032"/>
    </source>
</evidence>
<reference evidence="11" key="1">
    <citation type="submission" date="2019-12" db="UniProtKB">
        <authorList>
            <consortium name="WormBaseParasite"/>
        </authorList>
    </citation>
    <scope>IDENTIFICATION</scope>
</reference>
<sequence>MEASLWWLLFYLLFISVQSLNGKLQSDELGDLVFLHLVWRHGDRAPVHNFTTNPDKASEWPEGLGELTKVGIQEHYKLGKHLRNRYSDFLPAVYNAKIIHVRSTDYNRTIMSALANLAGLFPLKSGDHWSANLSWQPVPVHSVPGAVDNVLNMDSPCPRSDALQQTAFQSKEVAEVVKDYEDVFGFLRNETGLPLTSLKDIRFVYDPLNCARIHGHALPYWATEQRLQNITDLFKLSTTYWFKSAEHKRLRGGLLLKDILLRMLSVSRNRTDSAFKLYAYSAHDATLVALLENLGIYEGQMFPTYASVIIFELRKVSTHYFVRVLYRIGANAEETVLKLPFCAENCPLDVFAEQFDSSAPTDWKVECGLEGKRFAWKTYALVFFVITIIVVLLLMAETVYFVNKQRRCLYAPLEEEQC</sequence>
<dbReference type="PANTHER" id="PTHR11567:SF211">
    <property type="entry name" value="PROSTATIC ACID PHOSPHATASE"/>
    <property type="match status" value="1"/>
</dbReference>
<dbReference type="Gene3D" id="3.40.50.1240">
    <property type="entry name" value="Phosphoglycerate mutase-like"/>
    <property type="match status" value="1"/>
</dbReference>
<evidence type="ECO:0000256" key="8">
    <source>
        <dbReference type="SAM" id="Phobius"/>
    </source>
</evidence>
<evidence type="ECO:0000256" key="4">
    <source>
        <dbReference type="ARBA" id="ARBA00022729"/>
    </source>
</evidence>
<dbReference type="STRING" id="70415.A0A5S6QG81"/>
<proteinExistence type="inferred from homology"/>
<dbReference type="GO" id="GO:0003993">
    <property type="term" value="F:acid phosphatase activity"/>
    <property type="evidence" value="ECO:0007669"/>
    <property type="project" value="UniProtKB-EC"/>
</dbReference>
<evidence type="ECO:0000313" key="10">
    <source>
        <dbReference type="Proteomes" id="UP000046395"/>
    </source>
</evidence>
<evidence type="ECO:0000256" key="5">
    <source>
        <dbReference type="ARBA" id="ARBA00022801"/>
    </source>
</evidence>
<dbReference type="InterPro" id="IPR033379">
    <property type="entry name" value="Acid_Pase_AS"/>
</dbReference>
<dbReference type="Pfam" id="PF00328">
    <property type="entry name" value="His_Phos_2"/>
    <property type="match status" value="1"/>
</dbReference>
<evidence type="ECO:0000256" key="6">
    <source>
        <dbReference type="ARBA" id="ARBA00023157"/>
    </source>
</evidence>
<keyword evidence="8" id="KW-1133">Transmembrane helix</keyword>
<feature type="chain" id="PRO_5024460967" description="acid phosphatase" evidence="9">
    <location>
        <begin position="20"/>
        <end position="418"/>
    </location>
</feature>
<accession>A0A5S6QG81</accession>
<dbReference type="AlphaFoldDB" id="A0A5S6QG81"/>
<dbReference type="CDD" id="cd07061">
    <property type="entry name" value="HP_HAP_like"/>
    <property type="match status" value="1"/>
</dbReference>
<evidence type="ECO:0000313" key="11">
    <source>
        <dbReference type="WBParaSite" id="TMUE_2000006135.1"/>
    </source>
</evidence>
<protein>
    <recommendedName>
        <fullName evidence="3">acid phosphatase</fullName>
        <ecNumber evidence="3">3.1.3.2</ecNumber>
    </recommendedName>
</protein>
<evidence type="ECO:0000256" key="2">
    <source>
        <dbReference type="ARBA" id="ARBA00005375"/>
    </source>
</evidence>
<dbReference type="EC" id="3.1.3.2" evidence="3"/>
<keyword evidence="6" id="KW-1015">Disulfide bond</keyword>
<comment type="catalytic activity">
    <reaction evidence="1">
        <text>a phosphate monoester + H2O = an alcohol + phosphate</text>
        <dbReference type="Rhea" id="RHEA:15017"/>
        <dbReference type="ChEBI" id="CHEBI:15377"/>
        <dbReference type="ChEBI" id="CHEBI:30879"/>
        <dbReference type="ChEBI" id="CHEBI:43474"/>
        <dbReference type="ChEBI" id="CHEBI:67140"/>
        <dbReference type="EC" id="3.1.3.2"/>
    </reaction>
</comment>
<feature type="signal peptide" evidence="9">
    <location>
        <begin position="1"/>
        <end position="19"/>
    </location>
</feature>
<dbReference type="InterPro" id="IPR050645">
    <property type="entry name" value="Histidine_acid_phosphatase"/>
</dbReference>
<keyword evidence="10" id="KW-1185">Reference proteome</keyword>
<comment type="similarity">
    <text evidence="2">Belongs to the histidine acid phosphatase family.</text>
</comment>
<keyword evidence="8" id="KW-0472">Membrane</keyword>
<dbReference type="PANTHER" id="PTHR11567">
    <property type="entry name" value="ACID PHOSPHATASE-RELATED"/>
    <property type="match status" value="1"/>
</dbReference>